<gene>
    <name evidence="1" type="ORF">SOASR030_33390</name>
</gene>
<name>A0AAV5N9P7_9GAMM</name>
<reference evidence="1" key="1">
    <citation type="submission" date="2022-06" db="EMBL/GenBank/DDBJ databases">
        <title>Draft genome sequences of Leminorella grimontii str. JCM5902.</title>
        <authorList>
            <person name="Wakabayashi Y."/>
            <person name="Kojima K."/>
        </authorList>
    </citation>
    <scope>NUCLEOTIDE SEQUENCE</scope>
    <source>
        <strain evidence="1">JCM 5902</strain>
    </source>
</reference>
<dbReference type="Proteomes" id="UP001058124">
    <property type="component" value="Unassembled WGS sequence"/>
</dbReference>
<accession>A0AAV5N9P7</accession>
<protein>
    <submittedName>
        <fullName evidence="1">Uncharacterized protein</fullName>
    </submittedName>
</protein>
<comment type="caution">
    <text evidence="1">The sequence shown here is derived from an EMBL/GenBank/DDBJ whole genome shotgun (WGS) entry which is preliminary data.</text>
</comment>
<dbReference type="EMBL" id="BRLH01000012">
    <property type="protein sequence ID" value="GKX57227.1"/>
    <property type="molecule type" value="Genomic_DNA"/>
</dbReference>
<proteinExistence type="predicted"/>
<dbReference type="AlphaFoldDB" id="A0AAV5N9P7"/>
<evidence type="ECO:0000313" key="2">
    <source>
        <dbReference type="Proteomes" id="UP001058124"/>
    </source>
</evidence>
<sequence>MLIQLADYLISAVHYSHSESCIKQVYVHENQAGEVGECFSTSPQWVVYMIGLGYVFSTITEKDEGGWEWGDSVVVDNVLGVDCIKTVSREERRQNLKTLSERWH</sequence>
<keyword evidence="2" id="KW-1185">Reference proteome</keyword>
<organism evidence="1 2">
    <name type="scientific">Leminorella grimontii</name>
    <dbReference type="NCBI Taxonomy" id="82981"/>
    <lineage>
        <taxon>Bacteria</taxon>
        <taxon>Pseudomonadati</taxon>
        <taxon>Pseudomonadota</taxon>
        <taxon>Gammaproteobacteria</taxon>
        <taxon>Enterobacterales</taxon>
        <taxon>Budviciaceae</taxon>
        <taxon>Leminorella</taxon>
    </lineage>
</organism>
<dbReference type="RefSeq" id="WP_051155777.1">
    <property type="nucleotide sequence ID" value="NZ_BRLH01000012.1"/>
</dbReference>
<evidence type="ECO:0000313" key="1">
    <source>
        <dbReference type="EMBL" id="GKX57227.1"/>
    </source>
</evidence>